<keyword evidence="2" id="KW-0732">Signal</keyword>
<evidence type="ECO:0000259" key="3">
    <source>
        <dbReference type="Pfam" id="PF13435"/>
    </source>
</evidence>
<dbReference type="Gene3D" id="1.10.1130.10">
    <property type="entry name" value="Flavocytochrome C3, Chain A"/>
    <property type="match status" value="1"/>
</dbReference>
<name>A0A450UYL5_9GAMM</name>
<feature type="signal peptide" evidence="2">
    <location>
        <begin position="1"/>
        <end position="17"/>
    </location>
</feature>
<feature type="region of interest" description="Disordered" evidence="1">
    <location>
        <begin position="404"/>
        <end position="423"/>
    </location>
</feature>
<organism evidence="6">
    <name type="scientific">Candidatus Kentrum eta</name>
    <dbReference type="NCBI Taxonomy" id="2126337"/>
    <lineage>
        <taxon>Bacteria</taxon>
        <taxon>Pseudomonadati</taxon>
        <taxon>Pseudomonadota</taxon>
        <taxon>Gammaproteobacteria</taxon>
        <taxon>Candidatus Kentrum</taxon>
    </lineage>
</organism>
<gene>
    <name evidence="4" type="ORF">BECKH772A_GA0070896_1001625</name>
    <name evidence="5" type="ORF">BECKH772B_GA0070898_100962</name>
    <name evidence="6" type="ORF">BECKH772C_GA0070978_1001424</name>
</gene>
<dbReference type="EMBL" id="CAADFI010000096">
    <property type="protein sequence ID" value="VFJ96683.1"/>
    <property type="molecule type" value="Genomic_DNA"/>
</dbReference>
<dbReference type="SUPFAM" id="SSF48695">
    <property type="entry name" value="Multiheme cytochromes"/>
    <property type="match status" value="1"/>
</dbReference>
<accession>A0A450UYL5</accession>
<dbReference type="Pfam" id="PF13435">
    <property type="entry name" value="Cytochrome_C554"/>
    <property type="match status" value="1"/>
</dbReference>
<dbReference type="EMBL" id="CAADFG010000016">
    <property type="protein sequence ID" value="VFJ89654.1"/>
    <property type="molecule type" value="Genomic_DNA"/>
</dbReference>
<proteinExistence type="predicted"/>
<reference evidence="6" key="1">
    <citation type="submission" date="2019-02" db="EMBL/GenBank/DDBJ databases">
        <authorList>
            <person name="Gruber-Vodicka R. H."/>
            <person name="Seah K. B. B."/>
        </authorList>
    </citation>
    <scope>NUCLEOTIDE SEQUENCE</scope>
    <source>
        <strain evidence="6">BECK_SA2B12</strain>
        <strain evidence="4">BECK_SA2B15</strain>
        <strain evidence="5">BECK_SA2B20</strain>
    </source>
</reference>
<evidence type="ECO:0000313" key="4">
    <source>
        <dbReference type="EMBL" id="VFJ89654.1"/>
    </source>
</evidence>
<dbReference type="AlphaFoldDB" id="A0A450UYL5"/>
<evidence type="ECO:0000313" key="5">
    <source>
        <dbReference type="EMBL" id="VFJ96683.1"/>
    </source>
</evidence>
<dbReference type="EMBL" id="CAADFJ010000014">
    <property type="protein sequence ID" value="VFJ97628.1"/>
    <property type="molecule type" value="Genomic_DNA"/>
</dbReference>
<dbReference type="InterPro" id="IPR036280">
    <property type="entry name" value="Multihaem_cyt_sf"/>
</dbReference>
<dbReference type="InterPro" id="IPR023155">
    <property type="entry name" value="Cyt_c-552/4"/>
</dbReference>
<evidence type="ECO:0000313" key="6">
    <source>
        <dbReference type="EMBL" id="VFJ97628.1"/>
    </source>
</evidence>
<protein>
    <submittedName>
        <fullName evidence="6">Cytochrome c554 and c-prime</fullName>
    </submittedName>
</protein>
<feature type="chain" id="PRO_5033823006" evidence="2">
    <location>
        <begin position="18"/>
        <end position="423"/>
    </location>
</feature>
<evidence type="ECO:0000256" key="2">
    <source>
        <dbReference type="SAM" id="SignalP"/>
    </source>
</evidence>
<evidence type="ECO:0000256" key="1">
    <source>
        <dbReference type="SAM" id="MobiDB-lite"/>
    </source>
</evidence>
<feature type="domain" description="Cytochrome c-552/4" evidence="3">
    <location>
        <begin position="58"/>
        <end position="110"/>
    </location>
</feature>
<sequence length="423" mass="47045">MAVPLFCLLLLWRLSWAGDLSAPGVEAFLDRFWKRPLTEQKTTRIFPPRICRPLAPETCRVCHGAQYGDWSGSRHARAMGPGAIGQFFDMPREEWQACLDCHAPLSEQSDELARYLDDPRPHRPPADVTNPEIVPAAPIHAGGRLSEQGVVCAACHVRAGRWYGPPRREGVPVPAGTSDALPHRGWVSVRAFGDSRFCAACHQFPPDGFSLNGKLLEDTYEEWRVSPQARQGVSCQGCHMPGRRHLFRGIHDPETVRAGVAVGSKSFKAAEGKARVSIFLTNTGTGHRLPTYVTPEIRLEAYQQDAHGLPIPNTGQVAWVARRVDLQLTTEYFDTRLAPGETATLTYEQPISPDARALMTRIHVAPDAFYTRIYEALLEMGLDEQGDRLIRKALAESRRSGFSLHDKHYPLRPATRPGQGRDP</sequence>